<protein>
    <submittedName>
        <fullName evidence="3">Histidine kinase</fullName>
    </submittedName>
</protein>
<keyword evidence="3" id="KW-0418">Kinase</keyword>
<name>A0AA37HUE5_SEGBR</name>
<keyword evidence="3" id="KW-0808">Transferase</keyword>
<organism evidence="3 4">
    <name type="scientific">Segatella bryantii</name>
    <name type="common">Prevotella bryantii</name>
    <dbReference type="NCBI Taxonomy" id="77095"/>
    <lineage>
        <taxon>Bacteria</taxon>
        <taxon>Pseudomonadati</taxon>
        <taxon>Bacteroidota</taxon>
        <taxon>Bacteroidia</taxon>
        <taxon>Bacteroidales</taxon>
        <taxon>Prevotellaceae</taxon>
        <taxon>Segatella</taxon>
    </lineage>
</organism>
<reference evidence="3" key="1">
    <citation type="submission" date="2021-08" db="EMBL/GenBank/DDBJ databases">
        <title>Prevotella lacticifex sp. nov., isolated from rumen of cow.</title>
        <authorList>
            <person name="Shinkai T."/>
            <person name="Ikeyama N."/>
            <person name="Kumagai M."/>
            <person name="Ohmori H."/>
            <person name="Sakamoto M."/>
            <person name="Ohkuma M."/>
            <person name="Mitsumori M."/>
        </authorList>
    </citation>
    <scope>NUCLEOTIDE SEQUENCE</scope>
    <source>
        <strain evidence="3">DSM 11371</strain>
    </source>
</reference>
<dbReference type="PANTHER" id="PTHR34220:SF7">
    <property type="entry name" value="SENSOR HISTIDINE KINASE YPDA"/>
    <property type="match status" value="1"/>
</dbReference>
<dbReference type="Gene3D" id="3.30.565.10">
    <property type="entry name" value="Histidine kinase-like ATPase, C-terminal domain"/>
    <property type="match status" value="1"/>
</dbReference>
<gene>
    <name evidence="3" type="ORF">PRRU23_00370</name>
</gene>
<dbReference type="GO" id="GO:0000155">
    <property type="term" value="F:phosphorelay sensor kinase activity"/>
    <property type="evidence" value="ECO:0007669"/>
    <property type="project" value="InterPro"/>
</dbReference>
<evidence type="ECO:0000256" key="1">
    <source>
        <dbReference type="SAM" id="Phobius"/>
    </source>
</evidence>
<dbReference type="Pfam" id="PF06580">
    <property type="entry name" value="His_kinase"/>
    <property type="match status" value="1"/>
</dbReference>
<dbReference type="InterPro" id="IPR010559">
    <property type="entry name" value="Sig_transdc_His_kin_internal"/>
</dbReference>
<comment type="caution">
    <text evidence="3">The sequence shown here is derived from an EMBL/GenBank/DDBJ whole genome shotgun (WGS) entry which is preliminary data.</text>
</comment>
<dbReference type="AlphaFoldDB" id="A0AA37HUE5"/>
<accession>A0AA37HUE5</accession>
<feature type="transmembrane region" description="Helical" evidence="1">
    <location>
        <begin position="190"/>
        <end position="210"/>
    </location>
</feature>
<proteinExistence type="predicted"/>
<keyword evidence="1" id="KW-0472">Membrane</keyword>
<dbReference type="GO" id="GO:0016020">
    <property type="term" value="C:membrane"/>
    <property type="evidence" value="ECO:0007669"/>
    <property type="project" value="InterPro"/>
</dbReference>
<sequence length="424" mass="50760">MNKIIRIKNFNGKEHIIYLVLWLILYSAPILNMYSRTQNNPYISFDWDDILGVWKIYTVYLVAFLIHNFILAPLLVYKHKIWIYLCSTFCLIGAFLAFQYIAKPGMDNFARHHLREHKEMIQYIKREGKEIPDRLLEDERRFEKFGRDGFLDHDKDFEPRDENHRKHDRKDFHRPRRKIKPPFFLAQHDFFAVLILFLLLGMNLGVMLFFKSNKDEAELQLLEKQNLQQQLEYLKYQINPHFFMNTLNNIHALVDIDPEEAKTTIVELSKMMRYILYEGNKPIIPLQREIQFLENYITLMKLRYTNKVKITLNIEKNIPDYGVPPLMLITFVENAFKHGVSYQKDSFIDVQLYTNTDRFIFNCKNSKHKESTEEHGGVGLVNVRKRLDLIYGQDYIMTIHDKEESYEVYLEIPLSKDPFIKDKV</sequence>
<evidence type="ECO:0000313" key="4">
    <source>
        <dbReference type="Proteomes" id="UP000887043"/>
    </source>
</evidence>
<evidence type="ECO:0000259" key="2">
    <source>
        <dbReference type="Pfam" id="PF06580"/>
    </source>
</evidence>
<dbReference type="Proteomes" id="UP000887043">
    <property type="component" value="Unassembled WGS sequence"/>
</dbReference>
<feature type="domain" description="Signal transduction histidine kinase internal region" evidence="2">
    <location>
        <begin position="230"/>
        <end position="307"/>
    </location>
</feature>
<dbReference type="SUPFAM" id="SSF55874">
    <property type="entry name" value="ATPase domain of HSP90 chaperone/DNA topoisomerase II/histidine kinase"/>
    <property type="match status" value="1"/>
</dbReference>
<dbReference type="PANTHER" id="PTHR34220">
    <property type="entry name" value="SENSOR HISTIDINE KINASE YPDA"/>
    <property type="match status" value="1"/>
</dbReference>
<keyword evidence="1" id="KW-1133">Transmembrane helix</keyword>
<dbReference type="InterPro" id="IPR036890">
    <property type="entry name" value="HATPase_C_sf"/>
</dbReference>
<dbReference type="EMBL" id="BPTR01000001">
    <property type="protein sequence ID" value="GJG26337.1"/>
    <property type="molecule type" value="Genomic_DNA"/>
</dbReference>
<evidence type="ECO:0000313" key="3">
    <source>
        <dbReference type="EMBL" id="GJG26337.1"/>
    </source>
</evidence>
<feature type="transmembrane region" description="Helical" evidence="1">
    <location>
        <begin position="16"/>
        <end position="34"/>
    </location>
</feature>
<feature type="transmembrane region" description="Helical" evidence="1">
    <location>
        <begin position="82"/>
        <end position="102"/>
    </location>
</feature>
<dbReference type="InterPro" id="IPR050640">
    <property type="entry name" value="Bact_2-comp_sensor_kinase"/>
</dbReference>
<keyword evidence="1" id="KW-0812">Transmembrane</keyword>
<feature type="transmembrane region" description="Helical" evidence="1">
    <location>
        <begin position="54"/>
        <end position="75"/>
    </location>
</feature>
<dbReference type="RefSeq" id="WP_006283413.1">
    <property type="nucleotide sequence ID" value="NZ_BPTR01000001.1"/>
</dbReference>